<dbReference type="Pfam" id="PF13556">
    <property type="entry name" value="HTH_30"/>
    <property type="match status" value="1"/>
</dbReference>
<dbReference type="InterPro" id="IPR051448">
    <property type="entry name" value="CdaR-like_regulators"/>
</dbReference>
<dbReference type="RefSeq" id="WP_069780707.1">
    <property type="nucleotide sequence ID" value="NZ_CP017248.1"/>
</dbReference>
<keyword evidence="5" id="KW-1185">Reference proteome</keyword>
<sequence>MPETITPAVPPTPPVPLSALLAREDLALRQIAGPSGPSIVIHWVHTSEMADPYPYLLGGELLLSAGVHIPEAAGSGTYFDDYVSRIVAAGGAALGFGLAPVHDTVPRALVAACDHYGLPLLEVPPRTTFSGVARAVWQLMAQARLAELRRVTEAQQSLAAAASRPDPVPSVLRRLAQHLSGHAVLYGPDGTAVATAGRDAAEETGTALAGLAAVVRPTDGRAPEADPASQEAPRTARHPAPRDTPTHPTAATAASTDATTATPADDRATDTTGATSDTGSPPAPGRSPADRTAAPTGRPSGTSTSAASSRPSGTSTSPASGPVSPLPARTVPSSATDTLGDTHLAAYALGSGEGFVLGVATARREPGDNTIASVAAVLLSLLTGEHQSGAGAARSSALVRLLLGSAPEEVAPLLAGESRRAGAAGSGGGRWVVVHARPGDQLPDAVAASALGAALGSPLVDLGHDVVRVLVPGGRVPQAQAGWTLGVSAAVQPREWAAADAQAARALARARATRTPLIRHGARPGLTDLLPRADAEAHARALLAPLAGRPELAETLRNWLALHGSWDRTAVALDVHRNTVRQRIARCASLLETDLDDPDVRMELWFALRQSGPGE</sequence>
<reference evidence="5" key="1">
    <citation type="submission" date="2016-09" db="EMBL/GenBank/DDBJ databases">
        <title>Streptomyces puniciscabiei strain:TW1S1 Genome sequencing and assembly.</title>
        <authorList>
            <person name="Kim M.-K."/>
            <person name="Kim S.B."/>
        </authorList>
    </citation>
    <scope>NUCLEOTIDE SEQUENCE [LARGE SCALE GENOMIC DNA]</scope>
    <source>
        <strain evidence="5">TW1S1</strain>
    </source>
</reference>
<feature type="compositionally biased region" description="Low complexity" evidence="1">
    <location>
        <begin position="270"/>
        <end position="280"/>
    </location>
</feature>
<dbReference type="InterPro" id="IPR042070">
    <property type="entry name" value="PucR_C-HTH_sf"/>
</dbReference>
<dbReference type="Proteomes" id="UP000094960">
    <property type="component" value="Chromosome"/>
</dbReference>
<evidence type="ECO:0000256" key="1">
    <source>
        <dbReference type="SAM" id="MobiDB-lite"/>
    </source>
</evidence>
<evidence type="ECO:0008006" key="6">
    <source>
        <dbReference type="Google" id="ProtNLM"/>
    </source>
</evidence>
<accession>A0A1D7YF16</accession>
<organism evidence="4 5">
    <name type="scientific">Streptomyces fodineus</name>
    <dbReference type="NCBI Taxonomy" id="1904616"/>
    <lineage>
        <taxon>Bacteria</taxon>
        <taxon>Bacillati</taxon>
        <taxon>Actinomycetota</taxon>
        <taxon>Actinomycetes</taxon>
        <taxon>Kitasatosporales</taxon>
        <taxon>Streptomycetaceae</taxon>
        <taxon>Streptomyces</taxon>
    </lineage>
</organism>
<dbReference type="Pfam" id="PF07905">
    <property type="entry name" value="PucR"/>
    <property type="match status" value="1"/>
</dbReference>
<protein>
    <recommendedName>
        <fullName evidence="6">PucR family transcriptional regulator</fullName>
    </recommendedName>
</protein>
<feature type="domain" description="PucR C-terminal helix-turn-helix" evidence="3">
    <location>
        <begin position="552"/>
        <end position="609"/>
    </location>
</feature>
<dbReference type="InterPro" id="IPR025736">
    <property type="entry name" value="PucR_C-HTH_dom"/>
</dbReference>
<dbReference type="Gene3D" id="1.10.10.2840">
    <property type="entry name" value="PucR C-terminal helix-turn-helix domain"/>
    <property type="match status" value="1"/>
</dbReference>
<dbReference type="EMBL" id="CP017248">
    <property type="protein sequence ID" value="AOR34151.1"/>
    <property type="molecule type" value="Genomic_DNA"/>
</dbReference>
<name>A0A1D7YF16_9ACTN</name>
<evidence type="ECO:0000259" key="3">
    <source>
        <dbReference type="Pfam" id="PF13556"/>
    </source>
</evidence>
<evidence type="ECO:0000313" key="5">
    <source>
        <dbReference type="Proteomes" id="UP000094960"/>
    </source>
</evidence>
<dbReference type="PANTHER" id="PTHR33744">
    <property type="entry name" value="CARBOHYDRATE DIACID REGULATOR"/>
    <property type="match status" value="1"/>
</dbReference>
<dbReference type="InterPro" id="IPR012914">
    <property type="entry name" value="PucR_dom"/>
</dbReference>
<dbReference type="PANTHER" id="PTHR33744:SF1">
    <property type="entry name" value="DNA-BINDING TRANSCRIPTIONAL ACTIVATOR ADER"/>
    <property type="match status" value="1"/>
</dbReference>
<feature type="region of interest" description="Disordered" evidence="1">
    <location>
        <begin position="219"/>
        <end position="337"/>
    </location>
</feature>
<dbReference type="AlphaFoldDB" id="A0A1D7YF16"/>
<feature type="compositionally biased region" description="Low complexity" evidence="1">
    <location>
        <begin position="294"/>
        <end position="322"/>
    </location>
</feature>
<gene>
    <name evidence="4" type="ORF">BFF78_26640</name>
</gene>
<proteinExistence type="predicted"/>
<feature type="compositionally biased region" description="Low complexity" evidence="1">
    <location>
        <begin position="246"/>
        <end position="263"/>
    </location>
</feature>
<feature type="domain" description="Purine catabolism PurC-like" evidence="2">
    <location>
        <begin position="20"/>
        <end position="138"/>
    </location>
</feature>
<dbReference type="KEGG" id="spun:BFF78_26640"/>
<evidence type="ECO:0000313" key="4">
    <source>
        <dbReference type="EMBL" id="AOR34151.1"/>
    </source>
</evidence>
<evidence type="ECO:0000259" key="2">
    <source>
        <dbReference type="Pfam" id="PF07905"/>
    </source>
</evidence>